<keyword evidence="1" id="KW-1133">Transmembrane helix</keyword>
<comment type="caution">
    <text evidence="2">The sequence shown here is derived from an EMBL/GenBank/DDBJ whole genome shotgun (WGS) entry which is preliminary data.</text>
</comment>
<keyword evidence="1" id="KW-0472">Membrane</keyword>
<dbReference type="Pfam" id="PF13618">
    <property type="entry name" value="Gluconate_2-dh3"/>
    <property type="match status" value="1"/>
</dbReference>
<protein>
    <recommendedName>
        <fullName evidence="4">Gluconate 2-dehydrogenase subunit 3-like protein</fullName>
    </recommendedName>
</protein>
<evidence type="ECO:0000256" key="1">
    <source>
        <dbReference type="SAM" id="Phobius"/>
    </source>
</evidence>
<dbReference type="InterPro" id="IPR027056">
    <property type="entry name" value="Gluconate_2DH_su3"/>
</dbReference>
<sequence>MDRRTTIKGLIVFVSVGISSFSFYKWIAINSVADVSQLHKKKALIAELAEVIIPKTDTPGAKDAQVEDFIVDMMKFCTEPKNQHNFLNGLADLEIYTHKNYNRNFIACSKSEKQEILKYYEAKSLYKLKIISKVNNKVFGMPFFIILKQLTVEGYCTSQPGATRGLAYDYIPGTYASCIPLTKNQKSWATK</sequence>
<evidence type="ECO:0000313" key="2">
    <source>
        <dbReference type="EMBL" id="MBB5637367.1"/>
    </source>
</evidence>
<dbReference type="RefSeq" id="WP_183883248.1">
    <property type="nucleotide sequence ID" value="NZ_JACHCE010000005.1"/>
</dbReference>
<dbReference type="EMBL" id="JACHCE010000005">
    <property type="protein sequence ID" value="MBB5637367.1"/>
    <property type="molecule type" value="Genomic_DNA"/>
</dbReference>
<keyword evidence="1" id="KW-0812">Transmembrane</keyword>
<evidence type="ECO:0008006" key="4">
    <source>
        <dbReference type="Google" id="ProtNLM"/>
    </source>
</evidence>
<gene>
    <name evidence="2" type="ORF">HDE68_003282</name>
</gene>
<feature type="transmembrane region" description="Helical" evidence="1">
    <location>
        <begin position="7"/>
        <end position="27"/>
    </location>
</feature>
<evidence type="ECO:0000313" key="3">
    <source>
        <dbReference type="Proteomes" id="UP000537204"/>
    </source>
</evidence>
<accession>A0A7W8ZP50</accession>
<proteinExistence type="predicted"/>
<dbReference type="Proteomes" id="UP000537204">
    <property type="component" value="Unassembled WGS sequence"/>
</dbReference>
<organism evidence="2 3">
    <name type="scientific">Pedobacter cryoconitis</name>
    <dbReference type="NCBI Taxonomy" id="188932"/>
    <lineage>
        <taxon>Bacteria</taxon>
        <taxon>Pseudomonadati</taxon>
        <taxon>Bacteroidota</taxon>
        <taxon>Sphingobacteriia</taxon>
        <taxon>Sphingobacteriales</taxon>
        <taxon>Sphingobacteriaceae</taxon>
        <taxon>Pedobacter</taxon>
    </lineage>
</organism>
<reference evidence="2 3" key="1">
    <citation type="submission" date="2020-08" db="EMBL/GenBank/DDBJ databases">
        <title>Genomic Encyclopedia of Type Strains, Phase IV (KMG-V): Genome sequencing to study the core and pangenomes of soil and plant-associated prokaryotes.</title>
        <authorList>
            <person name="Whitman W."/>
        </authorList>
    </citation>
    <scope>NUCLEOTIDE SEQUENCE [LARGE SCALE GENOMIC DNA]</scope>
    <source>
        <strain evidence="2 3">S3M1</strain>
    </source>
</reference>
<name>A0A7W8ZP50_9SPHI</name>
<dbReference type="AlphaFoldDB" id="A0A7W8ZP50"/>